<name>A0ACC0BP42_CATRO</name>
<evidence type="ECO:0000313" key="1">
    <source>
        <dbReference type="EMBL" id="KAI5674421.1"/>
    </source>
</evidence>
<sequence length="349" mass="39032">MNCIMLLGFVSPIARTLSSPLSLQSRRILSSICRNSQMGRDNVKLIHKKTHANSRICSVAGYKTDLLEIHAQNPAFHVLLIPGNPGFISFYTDFLESLYELLGGNASVTGIAHVSHTQKNWEQGKLFSLQEQIDHKMSFIEQELKEVEVPILLVGHSIGAYISLEMLRRSQGKVTYCFCLYPFLAVNTNSSTQSIIRKLAMSHILCNIVSSIVALFGILPVWVSKFLVKESLGKAWSSSAVDCLCTQVLQYHAMRNVLFMAMTEFKELSETPDWAFMRENKSLISFLFGLDDHWGPLHMLEEISKQVPDALIAVEEEGHSHSFCCTEAGSSWVAQHVATLIKNHLSISS</sequence>
<dbReference type="EMBL" id="CM044703">
    <property type="protein sequence ID" value="KAI5674421.1"/>
    <property type="molecule type" value="Genomic_DNA"/>
</dbReference>
<comment type="caution">
    <text evidence="1">The sequence shown here is derived from an EMBL/GenBank/DDBJ whole genome shotgun (WGS) entry which is preliminary data.</text>
</comment>
<dbReference type="Proteomes" id="UP001060085">
    <property type="component" value="Linkage Group LG03"/>
</dbReference>
<protein>
    <submittedName>
        <fullName evidence="1">Uncharacterized protein</fullName>
    </submittedName>
</protein>
<evidence type="ECO:0000313" key="2">
    <source>
        <dbReference type="Proteomes" id="UP001060085"/>
    </source>
</evidence>
<keyword evidence="2" id="KW-1185">Reference proteome</keyword>
<organism evidence="1 2">
    <name type="scientific">Catharanthus roseus</name>
    <name type="common">Madagascar periwinkle</name>
    <name type="synonym">Vinca rosea</name>
    <dbReference type="NCBI Taxonomy" id="4058"/>
    <lineage>
        <taxon>Eukaryota</taxon>
        <taxon>Viridiplantae</taxon>
        <taxon>Streptophyta</taxon>
        <taxon>Embryophyta</taxon>
        <taxon>Tracheophyta</taxon>
        <taxon>Spermatophyta</taxon>
        <taxon>Magnoliopsida</taxon>
        <taxon>eudicotyledons</taxon>
        <taxon>Gunneridae</taxon>
        <taxon>Pentapetalae</taxon>
        <taxon>asterids</taxon>
        <taxon>lamiids</taxon>
        <taxon>Gentianales</taxon>
        <taxon>Apocynaceae</taxon>
        <taxon>Rauvolfioideae</taxon>
        <taxon>Vinceae</taxon>
        <taxon>Catharanthinae</taxon>
        <taxon>Catharanthus</taxon>
    </lineage>
</organism>
<accession>A0ACC0BP42</accession>
<reference evidence="2" key="1">
    <citation type="journal article" date="2023" name="Nat. Plants">
        <title>Single-cell RNA sequencing provides a high-resolution roadmap for understanding the multicellular compartmentation of specialized metabolism.</title>
        <authorList>
            <person name="Sun S."/>
            <person name="Shen X."/>
            <person name="Li Y."/>
            <person name="Li Y."/>
            <person name="Wang S."/>
            <person name="Li R."/>
            <person name="Zhang H."/>
            <person name="Shen G."/>
            <person name="Guo B."/>
            <person name="Wei J."/>
            <person name="Xu J."/>
            <person name="St-Pierre B."/>
            <person name="Chen S."/>
            <person name="Sun C."/>
        </authorList>
    </citation>
    <scope>NUCLEOTIDE SEQUENCE [LARGE SCALE GENOMIC DNA]</scope>
</reference>
<gene>
    <name evidence="1" type="ORF">M9H77_14785</name>
</gene>
<proteinExistence type="predicted"/>